<evidence type="ECO:0000313" key="1">
    <source>
        <dbReference type="EMBL" id="KAF4144360.1"/>
    </source>
</evidence>
<gene>
    <name evidence="1" type="ORF">GN958_ATG06454</name>
</gene>
<dbReference type="AlphaFoldDB" id="A0A8S9UUI6"/>
<sequence>METSFQLWNEIHAHFDPGNGVNPTRARETFVQDMKRRRRLLLDNDQLLSNFLLVLPQHAMDHTLWLGEHHTRDLSLLAAVQRRCTAEQSHQQLRQQGSTSAGDGLKADTVCVNCKAKGHWYGGPQCPAPMTPEQTAARAKREKIKKKCRAEKFARRKPFARLLELRL</sequence>
<reference evidence="1" key="1">
    <citation type="submission" date="2020-03" db="EMBL/GenBank/DDBJ databases">
        <title>Hybrid Assembly of Korean Phytophthora infestans isolates.</title>
        <authorList>
            <person name="Prokchorchik M."/>
            <person name="Lee Y."/>
            <person name="Seo J."/>
            <person name="Cho J.-H."/>
            <person name="Park Y.-E."/>
            <person name="Jang D.-C."/>
            <person name="Im J.-S."/>
            <person name="Choi J.-G."/>
            <person name="Park H.-J."/>
            <person name="Lee G.-B."/>
            <person name="Lee Y.-G."/>
            <person name="Hong S.-Y."/>
            <person name="Cho K."/>
            <person name="Sohn K.H."/>
        </authorList>
    </citation>
    <scope>NUCLEOTIDE SEQUENCE</scope>
    <source>
        <strain evidence="1">KR_2_A2</strain>
    </source>
</reference>
<dbReference type="EMBL" id="JAACNO010000863">
    <property type="protein sequence ID" value="KAF4144360.1"/>
    <property type="molecule type" value="Genomic_DNA"/>
</dbReference>
<name>A0A8S9UUI6_PHYIN</name>
<dbReference type="Proteomes" id="UP000704712">
    <property type="component" value="Unassembled WGS sequence"/>
</dbReference>
<proteinExistence type="predicted"/>
<comment type="caution">
    <text evidence="1">The sequence shown here is derived from an EMBL/GenBank/DDBJ whole genome shotgun (WGS) entry which is preliminary data.</text>
</comment>
<accession>A0A8S9UUI6</accession>
<organism evidence="1 2">
    <name type="scientific">Phytophthora infestans</name>
    <name type="common">Potato late blight agent</name>
    <name type="synonym">Botrytis infestans</name>
    <dbReference type="NCBI Taxonomy" id="4787"/>
    <lineage>
        <taxon>Eukaryota</taxon>
        <taxon>Sar</taxon>
        <taxon>Stramenopiles</taxon>
        <taxon>Oomycota</taxon>
        <taxon>Peronosporomycetes</taxon>
        <taxon>Peronosporales</taxon>
        <taxon>Peronosporaceae</taxon>
        <taxon>Phytophthora</taxon>
    </lineage>
</organism>
<evidence type="ECO:0000313" key="2">
    <source>
        <dbReference type="Proteomes" id="UP000704712"/>
    </source>
</evidence>
<protein>
    <submittedName>
        <fullName evidence="1">Uncharacterized protein</fullName>
    </submittedName>
</protein>